<dbReference type="PROSITE" id="PS50175">
    <property type="entry name" value="ASP_PROT_RETROV"/>
    <property type="match status" value="1"/>
</dbReference>
<dbReference type="InterPro" id="IPR008042">
    <property type="entry name" value="Retrotrans_Pao"/>
</dbReference>
<dbReference type="Gene3D" id="2.40.70.10">
    <property type="entry name" value="Acid Proteases"/>
    <property type="match status" value="1"/>
</dbReference>
<evidence type="ECO:0000259" key="3">
    <source>
        <dbReference type="PROSITE" id="PS50175"/>
    </source>
</evidence>
<dbReference type="InterPro" id="IPR001995">
    <property type="entry name" value="Peptidase_A2_cat"/>
</dbReference>
<dbReference type="InterPro" id="IPR041588">
    <property type="entry name" value="Integrase_H2C2"/>
</dbReference>
<dbReference type="InterPro" id="IPR043502">
    <property type="entry name" value="DNA/RNA_pol_sf"/>
</dbReference>
<dbReference type="SUPFAM" id="SSF56672">
    <property type="entry name" value="DNA/RNA polymerases"/>
    <property type="match status" value="1"/>
</dbReference>
<reference evidence="5 6" key="1">
    <citation type="submission" date="2021-06" db="EMBL/GenBank/DDBJ databases">
        <title>A haploid diamondback moth (Plutella xylostella L.) genome assembly resolves 31 chromosomes and identifies a diamide resistance mutation.</title>
        <authorList>
            <person name="Ward C.M."/>
            <person name="Perry K.D."/>
            <person name="Baker G."/>
            <person name="Powis K."/>
            <person name="Heckel D.G."/>
            <person name="Baxter S.W."/>
        </authorList>
    </citation>
    <scope>NUCLEOTIDE SEQUENCE [LARGE SCALE GENOMIC DNA]</scope>
    <source>
        <strain evidence="5 6">LV</strain>
        <tissue evidence="5">Single pupa</tissue>
    </source>
</reference>
<feature type="domain" description="Integrase catalytic" evidence="4">
    <location>
        <begin position="1513"/>
        <end position="1710"/>
    </location>
</feature>
<evidence type="ECO:0000313" key="6">
    <source>
        <dbReference type="Proteomes" id="UP000823941"/>
    </source>
</evidence>
<keyword evidence="6" id="KW-1185">Reference proteome</keyword>
<name>A0ABQ7PW69_PLUXY</name>
<accession>A0ABQ7PW69</accession>
<keyword evidence="1" id="KW-0378">Hydrolase</keyword>
<comment type="caution">
    <text evidence="5">The sequence shown here is derived from an EMBL/GenBank/DDBJ whole genome shotgun (WGS) entry which is preliminary data.</text>
</comment>
<dbReference type="Gene3D" id="3.30.420.10">
    <property type="entry name" value="Ribonuclease H-like superfamily/Ribonuclease H"/>
    <property type="match status" value="1"/>
</dbReference>
<dbReference type="InterPro" id="IPR005312">
    <property type="entry name" value="DUF1759"/>
</dbReference>
<dbReference type="InterPro" id="IPR036397">
    <property type="entry name" value="RNaseH_sf"/>
</dbReference>
<dbReference type="PROSITE" id="PS50994">
    <property type="entry name" value="INTEGRASE"/>
    <property type="match status" value="1"/>
</dbReference>
<dbReference type="PANTHER" id="PTHR47331">
    <property type="entry name" value="PHD-TYPE DOMAIN-CONTAINING PROTEIN"/>
    <property type="match status" value="1"/>
</dbReference>
<dbReference type="Pfam" id="PF05380">
    <property type="entry name" value="Peptidase_A17"/>
    <property type="match status" value="1"/>
</dbReference>
<dbReference type="Pfam" id="PF17921">
    <property type="entry name" value="Integrase_H2C2"/>
    <property type="match status" value="1"/>
</dbReference>
<feature type="region of interest" description="Disordered" evidence="2">
    <location>
        <begin position="1822"/>
        <end position="1850"/>
    </location>
</feature>
<dbReference type="PANTHER" id="PTHR47331:SF5">
    <property type="entry name" value="RIBONUCLEASE H"/>
    <property type="match status" value="1"/>
</dbReference>
<evidence type="ECO:0000256" key="2">
    <source>
        <dbReference type="SAM" id="MobiDB-lite"/>
    </source>
</evidence>
<dbReference type="Proteomes" id="UP000823941">
    <property type="component" value="Chromosome 26"/>
</dbReference>
<dbReference type="InterPro" id="IPR012337">
    <property type="entry name" value="RNaseH-like_sf"/>
</dbReference>
<dbReference type="SUPFAM" id="SSF53098">
    <property type="entry name" value="Ribonuclease H-like"/>
    <property type="match status" value="1"/>
</dbReference>
<dbReference type="InterPro" id="IPR001584">
    <property type="entry name" value="Integrase_cat-core"/>
</dbReference>
<evidence type="ECO:0000313" key="5">
    <source>
        <dbReference type="EMBL" id="KAG7297221.1"/>
    </source>
</evidence>
<dbReference type="CDD" id="cd00303">
    <property type="entry name" value="retropepsin_like"/>
    <property type="match status" value="1"/>
</dbReference>
<evidence type="ECO:0000259" key="4">
    <source>
        <dbReference type="PROSITE" id="PS50994"/>
    </source>
</evidence>
<evidence type="ECO:0008006" key="7">
    <source>
        <dbReference type="Google" id="ProtNLM"/>
    </source>
</evidence>
<feature type="compositionally biased region" description="Polar residues" evidence="2">
    <location>
        <begin position="115"/>
        <end position="129"/>
    </location>
</feature>
<dbReference type="Gene3D" id="3.30.70.270">
    <property type="match status" value="1"/>
</dbReference>
<feature type="region of interest" description="Disordered" evidence="2">
    <location>
        <begin position="96"/>
        <end position="133"/>
    </location>
</feature>
<dbReference type="InterPro" id="IPR000477">
    <property type="entry name" value="RT_dom"/>
</dbReference>
<dbReference type="InterPro" id="IPR022048">
    <property type="entry name" value="Envelope_fusion-like"/>
</dbReference>
<dbReference type="Pfam" id="PF03564">
    <property type="entry name" value="DUF1759"/>
    <property type="match status" value="1"/>
</dbReference>
<gene>
    <name evidence="5" type="ORF">JYU34_019143</name>
</gene>
<dbReference type="EMBL" id="JAHIBW010000026">
    <property type="protein sequence ID" value="KAG7297221.1"/>
    <property type="molecule type" value="Genomic_DNA"/>
</dbReference>
<dbReference type="InterPro" id="IPR043128">
    <property type="entry name" value="Rev_trsase/Diguanyl_cyclase"/>
</dbReference>
<feature type="domain" description="Peptidase A2" evidence="3">
    <location>
        <begin position="573"/>
        <end position="609"/>
    </location>
</feature>
<dbReference type="InterPro" id="IPR040676">
    <property type="entry name" value="DUF5641"/>
</dbReference>
<dbReference type="Pfam" id="PF00078">
    <property type="entry name" value="RVT_1"/>
    <property type="match status" value="1"/>
</dbReference>
<dbReference type="Gene3D" id="3.10.10.10">
    <property type="entry name" value="HIV Type 1 Reverse Transcriptase, subunit A, domain 1"/>
    <property type="match status" value="1"/>
</dbReference>
<protein>
    <recommendedName>
        <fullName evidence="7">Endonuclease</fullName>
    </recommendedName>
</protein>
<proteinExistence type="predicted"/>
<dbReference type="Pfam" id="PF12259">
    <property type="entry name" value="Baculo_F"/>
    <property type="match status" value="1"/>
</dbReference>
<dbReference type="InterPro" id="IPR021109">
    <property type="entry name" value="Peptidase_aspartic_dom_sf"/>
</dbReference>
<sequence length="2509" mass="287100">MLRMEDVIATQEQVVGGIDQLYTNFKKASSDRKTPDYIQKRLETLDQYWNEFHNNHINLLSCEDKSHNYFTSQQYEQVKNKYIKIRETIQSYKPGTPVIKPPSFMPSPSVAPRQAQDQIQPTTSRGSSSKTEDMLKKQASNFKAFMRTVTSVDLDSVSEKWEFEDVLRNLQIRWSAIDSLHWELDSELGGSNQEYELQFTEYESHYNKMKKAVNKKMWSVAHVEKSTPKIEIPSFNGNYSQWVSFKDLFTETIHNNPSLSNAQKMQFLKGKIKGEAERLIQHLNISSENYSVCWEILAHRYDNKKLIFTSLIGTLMNVPTVQHLSISNIKRLHDTANESLNAIKNLGIDITSWDPLLVYLLSQKLDVELYNDYMESLKQPRELPKLADFMEFLETKFTTLETSKQKNPPPKPLINNNVSKYHASQKPAHHYNALVSNTKPVKQHIPTTRTTIFKCPICSTNDHGIYFCQKFLNMPAYLKKKTVLQNEICPNCLHRHTGKPCISENRCRECNRDHNSLLHHAFTSPNAHQAKSSVNAPNEQVQGSHVSQNKCSETLLATALIKVKAVNGVYHTMRALLDQGSQASLISENAAQILKIPRERCVGVISGIGAKESSCKGLINIECASTIGDFKFETDAYIMNQLIRNLPSTLFSKPDWSYLDQIKLADPEFYDSRPVDILLGADVYSFILMDGICRTNANLPTAQQTKLGWILSGNVKTIHCNVMLNNLQDIQSFWEIEEITESSKLSLEDQECIELYKSSTTRKDDGRYEVRLPMKKDYQEKLGESKTKAVAQFYHLERKLQKQPEIAKQYKQFMNEYIALGHMIPCSNKTPNQLPTCYLPHHAILRSESTSSPLRVVYNAASATTSKYSLNDLMCRGPNLQQDLQCLIIKWRQYQYAFTADVEKMYRGILLHPDDQQLQRIVWRDDPSQPLQDYQLVTLTYGFKVAPYLAMMTLKQLAQDERKNYQGSSAPDILENSFYMDDLVHGAHTTDEAKQLKQDMIKLLRAGGFNLRKWKSNVTELQESSNGQQNFDFKQAESSKTLGVGWNPKNDNFIFSPVNLPESKPTKRNLLSDMSKIYDPLGWLTPITTKLKILFQETWKSDAQWDEQVSEEIAAEWQKIKIDLHNLDLFKIPRWLKTQENSEVELHGFCDASIKAFACVVYCKTTYNGATYVIPIAGKSKLVPVNKHITLPRLELSGAMLLSRLMAKIKECLNTFENIKIYGWVDSMVVLGWLNGEPNKWNAFVANRVTQITDTMPSECWRYVRSQENPADCASRGITVNQLQEHTLWWRGPEWLPTYEQNQDIPIPTTELELKKQKQVHIAQVSEGYDVVGYLLNKFSSLAKAIRVLARVRKCLPWKKSSGFITVTDINEAEAIIIKYVQNEQFSDEIEDLKKKKGVSCKSKLFSLCPILDEQGILRVGGRLENAQIEYNMKHPIIVDKNTRFSDLIIDQAHQDTFHGGARMTTSFLRRKYWLLGGIQATKKRLRNCVKCKRHNNNNNHQIMGDLPSARTNPSRPFYHTGVDYTGHVFIKANKGRGIKTMKGYVAVFICMVTKAVHLELVSDLTSSAFLAALRRMAARRSVPAHLYSDNGTNFQHANKVLQQEYTELKNKIEQEFDQNFISEISEMGITWHFNAPSWPSAGGLWEAAVKSLKHHLKRVVGETRLTFEEYSTLLAQLEACMNSRPLCPLTEDPEDLDFLTPAHFLACGPTLTIYETERDLRTRWQLTQKIFTDIWNRWRSEYLTQLSKRSKWRKPQDNINMNDVVIIKEDNLPPGKWALGRVVDLHPGSDGHVRVVTLKTKNGLLKRPIVKLAVLPIDKEDKSQTSSSSSASEVQNPNPSISEDKRAENKSRVKGCKKLTSLALTLMVFLITLPNIHCSPTNITRFRDNQGLYLAKLQDIQIIKEDWKIVVYYDINPYYQGLNALNKYINHLTNMCSIINKHSSCDIILQQLRHGYSELNYYNDMLLSQHTSGFPRADKNTRWRRGLIDGVGYLANSLFGVLDQRFAEQYQKDIMLMSDNQHHLLALWKNQTSIIESEYNVLKRTEDTLNKQQKLINQQTLNFEKTINNVKLELQNTVSVNEFALGAITATNMLQCLKNIQEMLLDTLTDIYQGTFNFHIITPNQLRKELNIISNQISKELCLPIDNTMTDLRKIYHLLKIKTRFTESYVFFEIKVPLVLRDSYELYRITSIPRKVQSYNMLSIVPTSEYVAINIHKDTYIEMTETDATSCLHNGDILCCQLLSRPIYHIRDEFTFCSKNKSSNECNYVIDLCRDKWLQTNRPNTHLFFICNQTKARIICSDQVTVELITGAGLLTVDDNCIIKTDDFILHGHKERLSRVDNKADISLPVLSPINNYINITVPIIPPTIDTQESDKALEDIRDNIQKVKESATLAAGVSYHDVHHYAAIYCIVAAGAALAAGLACRRARAPAGPTPSPRRQCQCISMKTFSECDNPVVDISSEMISDKGNISERQIVPKVNNPGCSQLDKGSSPIRNKVVFPRIEATI</sequence>
<dbReference type="Pfam" id="PF18701">
    <property type="entry name" value="DUF5641"/>
    <property type="match status" value="1"/>
</dbReference>
<evidence type="ECO:0000256" key="1">
    <source>
        <dbReference type="ARBA" id="ARBA00022801"/>
    </source>
</evidence>
<organism evidence="5 6">
    <name type="scientific">Plutella xylostella</name>
    <name type="common">Diamondback moth</name>
    <name type="synonym">Plutella maculipennis</name>
    <dbReference type="NCBI Taxonomy" id="51655"/>
    <lineage>
        <taxon>Eukaryota</taxon>
        <taxon>Metazoa</taxon>
        <taxon>Ecdysozoa</taxon>
        <taxon>Arthropoda</taxon>
        <taxon>Hexapoda</taxon>
        <taxon>Insecta</taxon>
        <taxon>Pterygota</taxon>
        <taxon>Neoptera</taxon>
        <taxon>Endopterygota</taxon>
        <taxon>Lepidoptera</taxon>
        <taxon>Glossata</taxon>
        <taxon>Ditrysia</taxon>
        <taxon>Yponomeutoidea</taxon>
        <taxon>Plutellidae</taxon>
        <taxon>Plutella</taxon>
    </lineage>
</organism>